<comment type="caution">
    <text evidence="3">The sequence shown here is derived from an EMBL/GenBank/DDBJ whole genome shotgun (WGS) entry which is preliminary data.</text>
</comment>
<dbReference type="InterPro" id="IPR014226">
    <property type="entry name" value="Spore_IM_YlbJ"/>
</dbReference>
<keyword evidence="4" id="KW-1185">Reference proteome</keyword>
<feature type="transmembrane region" description="Helical" evidence="1">
    <location>
        <begin position="292"/>
        <end position="314"/>
    </location>
</feature>
<dbReference type="InterPro" id="IPR011642">
    <property type="entry name" value="Gate_dom"/>
</dbReference>
<feature type="transmembrane region" description="Helical" evidence="1">
    <location>
        <begin position="371"/>
        <end position="391"/>
    </location>
</feature>
<name>A0ABS2PWA0_9BACL</name>
<dbReference type="Proteomes" id="UP000808914">
    <property type="component" value="Unassembled WGS sequence"/>
</dbReference>
<dbReference type="EMBL" id="JAFBER010000002">
    <property type="protein sequence ID" value="MBM7644243.1"/>
    <property type="molecule type" value="Genomic_DNA"/>
</dbReference>
<evidence type="ECO:0000313" key="3">
    <source>
        <dbReference type="EMBL" id="MBM7644243.1"/>
    </source>
</evidence>
<dbReference type="Pfam" id="PF07670">
    <property type="entry name" value="Gate"/>
    <property type="match status" value="2"/>
</dbReference>
<dbReference type="RefSeq" id="WP_205002220.1">
    <property type="nucleotide sequence ID" value="NZ_JAFBER010000002.1"/>
</dbReference>
<feature type="transmembrane region" description="Helical" evidence="1">
    <location>
        <begin position="48"/>
        <end position="71"/>
    </location>
</feature>
<evidence type="ECO:0000259" key="2">
    <source>
        <dbReference type="Pfam" id="PF07670"/>
    </source>
</evidence>
<gene>
    <name evidence="3" type="ORF">JOD45_000436</name>
</gene>
<feature type="domain" description="Nucleoside transporter/FeoB GTPase Gate" evidence="2">
    <location>
        <begin position="43"/>
        <end position="141"/>
    </location>
</feature>
<dbReference type="NCBIfam" id="TIGR02871">
    <property type="entry name" value="spore_ylbJ"/>
    <property type="match status" value="1"/>
</dbReference>
<reference evidence="3 4" key="1">
    <citation type="submission" date="2021-01" db="EMBL/GenBank/DDBJ databases">
        <title>Genomic Encyclopedia of Type Strains, Phase IV (KMG-IV): sequencing the most valuable type-strain genomes for metagenomic binning, comparative biology and taxonomic classification.</title>
        <authorList>
            <person name="Goeker M."/>
        </authorList>
    </citation>
    <scope>NUCLEOTIDE SEQUENCE [LARGE SCALE GENOMIC DNA]</scope>
    <source>
        <strain evidence="3 4">DSM 28236</strain>
    </source>
</reference>
<feature type="transmembrane region" description="Helical" evidence="1">
    <location>
        <begin position="121"/>
        <end position="142"/>
    </location>
</feature>
<organism evidence="3 4">
    <name type="scientific">Scopulibacillus daqui</name>
    <dbReference type="NCBI Taxonomy" id="1469162"/>
    <lineage>
        <taxon>Bacteria</taxon>
        <taxon>Bacillati</taxon>
        <taxon>Bacillota</taxon>
        <taxon>Bacilli</taxon>
        <taxon>Bacillales</taxon>
        <taxon>Sporolactobacillaceae</taxon>
        <taxon>Scopulibacillus</taxon>
    </lineage>
</organism>
<feature type="transmembrane region" description="Helical" evidence="1">
    <location>
        <begin position="212"/>
        <end position="233"/>
    </location>
</feature>
<keyword evidence="1" id="KW-0472">Membrane</keyword>
<keyword evidence="1" id="KW-1133">Transmembrane helix</keyword>
<feature type="transmembrane region" description="Helical" evidence="1">
    <location>
        <begin position="83"/>
        <end position="101"/>
    </location>
</feature>
<proteinExistence type="predicted"/>
<evidence type="ECO:0000313" key="4">
    <source>
        <dbReference type="Proteomes" id="UP000808914"/>
    </source>
</evidence>
<feature type="domain" description="Nucleoside transporter/FeoB GTPase Gate" evidence="2">
    <location>
        <begin position="220"/>
        <end position="314"/>
    </location>
</feature>
<keyword evidence="1" id="KW-0812">Transmembrane</keyword>
<protein>
    <submittedName>
        <fullName evidence="3">Sporulation integral membrane protein YlbJ</fullName>
    </submittedName>
</protein>
<evidence type="ECO:0000256" key="1">
    <source>
        <dbReference type="SAM" id="Phobius"/>
    </source>
</evidence>
<sequence length="401" mass="44007">MSSAKLKTIILAITALFLAVSIIAFPKVSVDASLNGLKLWWNVVFPSLLPFFIVSELMIGFGIVTFIGVLLEPIMRPIFKVPGAGAFVFVMGLASGFPAGAKITSRLYEEKKLTKTEAERLASFTNFSNPLFIFGVVAYGFFHQAALGIVFALSHYLGNICVGLIMRFYRPNERSLSEKERATPAIFIKALKHMHRERIRNKQPLGKMLGDAVQTSVSTLLMVGGFIILFSVLNQLFARLHITDSIAYVIKHLLLLLHFSPDLSKGIVPGLFEITVGAKNISSLQAPLLQQVIVACFILGFAGFSIQAQVASILADAKLSAKPFFIGRLIHGTASACAAFVLFQYVDIKQSSFQVNAVVESLENHILPENWTSYLQIGSSVTLITLIIYILTKAYANMKKI</sequence>
<feature type="transmembrane region" description="Helical" evidence="1">
    <location>
        <begin position="326"/>
        <end position="346"/>
    </location>
</feature>
<accession>A0ABS2PWA0</accession>